<evidence type="ECO:0000256" key="1">
    <source>
        <dbReference type="SAM" id="MobiDB-lite"/>
    </source>
</evidence>
<proteinExistence type="predicted"/>
<name>A0A495JCX7_9ACTN</name>
<sequence>MEVTSTSGEVEAINWRGPDDNNKTHEVSDSGEPIETPWSERIEVASERGVIVLTALAPLGATATCRLLVGDKVLAEESGRPIASCMVTPQRAFPAS</sequence>
<dbReference type="InterPro" id="IPR038468">
    <property type="entry name" value="MmpS_C"/>
</dbReference>
<dbReference type="EMBL" id="RBKT01000001">
    <property type="protein sequence ID" value="RKR85919.1"/>
    <property type="molecule type" value="Genomic_DNA"/>
</dbReference>
<keyword evidence="3" id="KW-1185">Reference proteome</keyword>
<feature type="region of interest" description="Disordered" evidence="1">
    <location>
        <begin position="1"/>
        <end position="35"/>
    </location>
</feature>
<evidence type="ECO:0000313" key="2">
    <source>
        <dbReference type="EMBL" id="RKR85919.1"/>
    </source>
</evidence>
<organism evidence="2 3">
    <name type="scientific">Micromonospora pisi</name>
    <dbReference type="NCBI Taxonomy" id="589240"/>
    <lineage>
        <taxon>Bacteria</taxon>
        <taxon>Bacillati</taxon>
        <taxon>Actinomycetota</taxon>
        <taxon>Actinomycetes</taxon>
        <taxon>Micromonosporales</taxon>
        <taxon>Micromonosporaceae</taxon>
        <taxon>Micromonospora</taxon>
    </lineage>
</organism>
<dbReference type="AlphaFoldDB" id="A0A495JCX7"/>
<protein>
    <submittedName>
        <fullName evidence="2">Uncharacterized protein</fullName>
    </submittedName>
</protein>
<comment type="caution">
    <text evidence="2">The sequence shown here is derived from an EMBL/GenBank/DDBJ whole genome shotgun (WGS) entry which is preliminary data.</text>
</comment>
<feature type="compositionally biased region" description="Basic and acidic residues" evidence="1">
    <location>
        <begin position="17"/>
        <end position="28"/>
    </location>
</feature>
<reference evidence="2 3" key="1">
    <citation type="submission" date="2018-10" db="EMBL/GenBank/DDBJ databases">
        <title>Sequencing the genomes of 1000 actinobacteria strains.</title>
        <authorList>
            <person name="Klenk H.-P."/>
        </authorList>
    </citation>
    <scope>NUCLEOTIDE SEQUENCE [LARGE SCALE GENOMIC DNA]</scope>
    <source>
        <strain evidence="2 3">DSM 45175</strain>
    </source>
</reference>
<accession>A0A495JCX7</accession>
<gene>
    <name evidence="2" type="ORF">BDK92_0135</name>
</gene>
<dbReference type="Gene3D" id="2.60.40.2880">
    <property type="entry name" value="MmpS1-5, C-terminal soluble domain"/>
    <property type="match status" value="1"/>
</dbReference>
<dbReference type="Proteomes" id="UP000277671">
    <property type="component" value="Unassembled WGS sequence"/>
</dbReference>
<evidence type="ECO:0000313" key="3">
    <source>
        <dbReference type="Proteomes" id="UP000277671"/>
    </source>
</evidence>